<dbReference type="CDD" id="cd04301">
    <property type="entry name" value="NAT_SF"/>
    <property type="match status" value="1"/>
</dbReference>
<dbReference type="GO" id="GO:0008999">
    <property type="term" value="F:protein-N-terminal-alanine acetyltransferase activity"/>
    <property type="evidence" value="ECO:0007669"/>
    <property type="project" value="TreeGrafter"/>
</dbReference>
<comment type="similarity">
    <text evidence="3">Belongs to the acetyltransferase family. RimJ subfamily.</text>
</comment>
<dbReference type="GeneID" id="72194544"/>
<accession>A0AAE6ZW37</accession>
<proteinExistence type="inferred from homology"/>
<evidence type="ECO:0000313" key="6">
    <source>
        <dbReference type="Proteomes" id="UP000501367"/>
    </source>
</evidence>
<evidence type="ECO:0000313" key="5">
    <source>
        <dbReference type="EMBL" id="QJC79224.1"/>
    </source>
</evidence>
<keyword evidence="1" id="KW-0808">Transferase</keyword>
<gene>
    <name evidence="5" type="ORF">HGP31_13195</name>
</gene>
<dbReference type="PANTHER" id="PTHR43792:SF8">
    <property type="entry name" value="[RIBOSOMAL PROTEIN US5]-ALANINE N-ACETYLTRANSFERASE"/>
    <property type="match status" value="1"/>
</dbReference>
<organism evidence="5 6">
    <name type="scientific">Pseudomonas umsongensis</name>
    <dbReference type="NCBI Taxonomy" id="198618"/>
    <lineage>
        <taxon>Bacteria</taxon>
        <taxon>Pseudomonadati</taxon>
        <taxon>Pseudomonadota</taxon>
        <taxon>Gammaproteobacteria</taxon>
        <taxon>Pseudomonadales</taxon>
        <taxon>Pseudomonadaceae</taxon>
        <taxon>Pseudomonas</taxon>
    </lineage>
</organism>
<dbReference type="InterPro" id="IPR000182">
    <property type="entry name" value="GNAT_dom"/>
</dbReference>
<dbReference type="InterPro" id="IPR051531">
    <property type="entry name" value="N-acetyltransferase"/>
</dbReference>
<dbReference type="PROSITE" id="PS51186">
    <property type="entry name" value="GNAT"/>
    <property type="match status" value="1"/>
</dbReference>
<evidence type="ECO:0000256" key="3">
    <source>
        <dbReference type="ARBA" id="ARBA00038502"/>
    </source>
</evidence>
<evidence type="ECO:0000256" key="1">
    <source>
        <dbReference type="ARBA" id="ARBA00022679"/>
    </source>
</evidence>
<dbReference type="SUPFAM" id="SSF55729">
    <property type="entry name" value="Acyl-CoA N-acyltransferases (Nat)"/>
    <property type="match status" value="1"/>
</dbReference>
<dbReference type="RefSeq" id="WP_151142489.1">
    <property type="nucleotide sequence ID" value="NZ_CP044409.1"/>
</dbReference>
<evidence type="ECO:0000256" key="2">
    <source>
        <dbReference type="ARBA" id="ARBA00023315"/>
    </source>
</evidence>
<sequence length="173" mass="19284">MNAFRIRELKSTDTDALLAFEIHNRAWFESHIDARDPSFYSSQGVAEHIEGYLSGFAIGTWHPFVIEDGSGTIVGRANLKDINPSTGCAEVGYRIGRDACGQGLATQALRHLIEQAQARWQLTQLVAYVFKENVGSKKVLSRCGFVLEQPRSNEEPEVECRFVRALVPDTNAQ</sequence>
<protein>
    <submittedName>
        <fullName evidence="5">GNAT family N-acetyltransferase</fullName>
    </submittedName>
</protein>
<reference evidence="5 6" key="1">
    <citation type="submission" date="2020-04" db="EMBL/GenBank/DDBJ databases">
        <authorList>
            <person name="Yao Y."/>
            <person name="He Z."/>
        </authorList>
    </citation>
    <scope>NUCLEOTIDE SEQUENCE [LARGE SCALE GENOMIC DNA]</scope>
    <source>
        <strain evidence="5 6">CY-1</strain>
    </source>
</reference>
<dbReference type="PANTHER" id="PTHR43792">
    <property type="entry name" value="GNAT FAMILY, PUTATIVE (AFU_ORTHOLOGUE AFUA_3G00765)-RELATED-RELATED"/>
    <property type="match status" value="1"/>
</dbReference>
<dbReference type="EMBL" id="CP051487">
    <property type="protein sequence ID" value="QJC79224.1"/>
    <property type="molecule type" value="Genomic_DNA"/>
</dbReference>
<dbReference type="Pfam" id="PF13302">
    <property type="entry name" value="Acetyltransf_3"/>
    <property type="match status" value="1"/>
</dbReference>
<dbReference type="AlphaFoldDB" id="A0AAE6ZW37"/>
<evidence type="ECO:0000259" key="4">
    <source>
        <dbReference type="PROSITE" id="PS51186"/>
    </source>
</evidence>
<feature type="domain" description="N-acetyltransferase" evidence="4">
    <location>
        <begin position="4"/>
        <end position="167"/>
    </location>
</feature>
<keyword evidence="2" id="KW-0012">Acyltransferase</keyword>
<dbReference type="InterPro" id="IPR016181">
    <property type="entry name" value="Acyl_CoA_acyltransferase"/>
</dbReference>
<dbReference type="Proteomes" id="UP000501367">
    <property type="component" value="Chromosome"/>
</dbReference>
<dbReference type="KEGG" id="pum:HGP31_13195"/>
<dbReference type="GO" id="GO:0005737">
    <property type="term" value="C:cytoplasm"/>
    <property type="evidence" value="ECO:0007669"/>
    <property type="project" value="TreeGrafter"/>
</dbReference>
<dbReference type="Gene3D" id="3.40.630.30">
    <property type="match status" value="1"/>
</dbReference>
<name>A0AAE6ZW37_9PSED</name>